<dbReference type="EMBL" id="CP144697">
    <property type="protein sequence ID" value="WVZ14703.1"/>
    <property type="molecule type" value="Genomic_DNA"/>
</dbReference>
<evidence type="ECO:0000313" key="2">
    <source>
        <dbReference type="Proteomes" id="UP001374535"/>
    </source>
</evidence>
<sequence>MGGSIDEEVEEALTAIELSEKEGGVGLRVRGTYPFEGPSNGAVRRAAAAEDAATIAAEAHAERRMRMRCDFIVMMREVSGFRIERSCFGFPRIWQVWFCLVEQRRNEGPMLCYPTMNFVNQSVYDYDQIPTT</sequence>
<accession>A0AAQ3S376</accession>
<organism evidence="1 2">
    <name type="scientific">Vigna mungo</name>
    <name type="common">Black gram</name>
    <name type="synonym">Phaseolus mungo</name>
    <dbReference type="NCBI Taxonomy" id="3915"/>
    <lineage>
        <taxon>Eukaryota</taxon>
        <taxon>Viridiplantae</taxon>
        <taxon>Streptophyta</taxon>
        <taxon>Embryophyta</taxon>
        <taxon>Tracheophyta</taxon>
        <taxon>Spermatophyta</taxon>
        <taxon>Magnoliopsida</taxon>
        <taxon>eudicotyledons</taxon>
        <taxon>Gunneridae</taxon>
        <taxon>Pentapetalae</taxon>
        <taxon>rosids</taxon>
        <taxon>fabids</taxon>
        <taxon>Fabales</taxon>
        <taxon>Fabaceae</taxon>
        <taxon>Papilionoideae</taxon>
        <taxon>50 kb inversion clade</taxon>
        <taxon>NPAAA clade</taxon>
        <taxon>indigoferoid/millettioid clade</taxon>
        <taxon>Phaseoleae</taxon>
        <taxon>Vigna</taxon>
    </lineage>
</organism>
<evidence type="ECO:0000313" key="1">
    <source>
        <dbReference type="EMBL" id="WVZ14703.1"/>
    </source>
</evidence>
<dbReference type="AlphaFoldDB" id="A0AAQ3S376"/>
<gene>
    <name evidence="1" type="ORF">V8G54_012269</name>
</gene>
<keyword evidence="2" id="KW-1185">Reference proteome</keyword>
<reference evidence="1 2" key="1">
    <citation type="journal article" date="2023" name="Life. Sci Alliance">
        <title>Evolutionary insights into 3D genome organization and epigenetic landscape of Vigna mungo.</title>
        <authorList>
            <person name="Junaid A."/>
            <person name="Singh B."/>
            <person name="Bhatia S."/>
        </authorList>
    </citation>
    <scope>NUCLEOTIDE SEQUENCE [LARGE SCALE GENOMIC DNA]</scope>
    <source>
        <strain evidence="1">Urdbean</strain>
    </source>
</reference>
<proteinExistence type="predicted"/>
<dbReference type="Proteomes" id="UP001374535">
    <property type="component" value="Chromosome 4"/>
</dbReference>
<name>A0AAQ3S376_VIGMU</name>
<protein>
    <submittedName>
        <fullName evidence="1">Uncharacterized protein</fullName>
    </submittedName>
</protein>